<dbReference type="PANTHER" id="PTHR33908">
    <property type="entry name" value="MANNOSYLTRANSFERASE YKCB-RELATED"/>
    <property type="match status" value="1"/>
</dbReference>
<keyword evidence="2" id="KW-1003">Cell membrane</keyword>
<proteinExistence type="predicted"/>
<evidence type="ECO:0000256" key="6">
    <source>
        <dbReference type="ARBA" id="ARBA00022989"/>
    </source>
</evidence>
<keyword evidence="4" id="KW-0808">Transferase</keyword>
<evidence type="ECO:0000313" key="9">
    <source>
        <dbReference type="EMBL" id="MBB5345653.1"/>
    </source>
</evidence>
<feature type="transmembrane region" description="Helical" evidence="8">
    <location>
        <begin position="255"/>
        <end position="275"/>
    </location>
</feature>
<gene>
    <name evidence="9" type="ORF">HDF10_003647</name>
</gene>
<dbReference type="AlphaFoldDB" id="A0A7W8JAE9"/>
<evidence type="ECO:0000313" key="10">
    <source>
        <dbReference type="Proteomes" id="UP000569092"/>
    </source>
</evidence>
<dbReference type="GO" id="GO:0016763">
    <property type="term" value="F:pentosyltransferase activity"/>
    <property type="evidence" value="ECO:0007669"/>
    <property type="project" value="TreeGrafter"/>
</dbReference>
<feature type="transmembrane region" description="Helical" evidence="8">
    <location>
        <begin position="204"/>
        <end position="227"/>
    </location>
</feature>
<keyword evidence="5 8" id="KW-0812">Transmembrane</keyword>
<evidence type="ECO:0000256" key="4">
    <source>
        <dbReference type="ARBA" id="ARBA00022679"/>
    </source>
</evidence>
<comment type="subcellular location">
    <subcellularLocation>
        <location evidence="1">Cell membrane</location>
        <topology evidence="1">Multi-pass membrane protein</topology>
    </subcellularLocation>
</comment>
<comment type="caution">
    <text evidence="9">The sequence shown here is derived from an EMBL/GenBank/DDBJ whole genome shotgun (WGS) entry which is preliminary data.</text>
</comment>
<feature type="transmembrane region" description="Helical" evidence="8">
    <location>
        <begin position="433"/>
        <end position="452"/>
    </location>
</feature>
<dbReference type="PANTHER" id="PTHR33908:SF11">
    <property type="entry name" value="MEMBRANE PROTEIN"/>
    <property type="match status" value="1"/>
</dbReference>
<feature type="transmembrane region" description="Helical" evidence="8">
    <location>
        <begin position="111"/>
        <end position="131"/>
    </location>
</feature>
<name>A0A7W8JAE9_9BACT</name>
<feature type="transmembrane region" description="Helical" evidence="8">
    <location>
        <begin position="341"/>
        <end position="363"/>
    </location>
</feature>
<sequence length="574" mass="64351">MSIENRRGVFYPALICAFALAAAVAISHPVLEMATCDDWSYVWSARVLAETGHVVYNGWGAMMLGWQLYLGALFIKLFGFSFTAARISVLIVSMGTVALIQRLFLRFGISQWNATIATLTIALSPLFLPLAYSFMSDVPCLFCLIVCFYGCVRAMQAKTDRATAGWLVFAALSNVLGGTVRQIVWLGALVVVPCTTWYLRRRAGVLLAGAVAWLVSAVAIVGCIHWFNHQPYSVTEKLLSNPHTWIELLATIDRLIRNCLATCLFVLPVLIGFVWKPRVSSKRMRNQYVALCTFLVCITMFFVLHHGPTNWLAPFSHNIVTEKGLSDGSGMVGHQPDILPFSLRLILSVLTFAAIITFLLQVWNSSFRENLPSEKASVLPWRALFTIFAPFTVAYFFLMATRIDIYDRYMLPLIFIFMVVLLRVYEQQVGDRLPALSILLIMLFAVFGVAGLHDLFALGRARLTAANEMRAKGVMRTEIQGGFEYDGWTQLESTGYINNDRIHIPVGAFHPFALPTNLPSKCYFALAEFVPAVNARYVLSFDQSSCYSPSEFAPVSYRAWLYPYDRAVYIQKIP</sequence>
<dbReference type="GO" id="GO:0009103">
    <property type="term" value="P:lipopolysaccharide biosynthetic process"/>
    <property type="evidence" value="ECO:0007669"/>
    <property type="project" value="UniProtKB-ARBA"/>
</dbReference>
<dbReference type="GO" id="GO:0005886">
    <property type="term" value="C:plasma membrane"/>
    <property type="evidence" value="ECO:0007669"/>
    <property type="project" value="UniProtKB-SubCell"/>
</dbReference>
<evidence type="ECO:0000256" key="5">
    <source>
        <dbReference type="ARBA" id="ARBA00022692"/>
    </source>
</evidence>
<dbReference type="Proteomes" id="UP000569092">
    <property type="component" value="Unassembled WGS sequence"/>
</dbReference>
<keyword evidence="3" id="KW-0328">Glycosyltransferase</keyword>
<feature type="transmembrane region" description="Helical" evidence="8">
    <location>
        <begin position="383"/>
        <end position="403"/>
    </location>
</feature>
<evidence type="ECO:0000256" key="3">
    <source>
        <dbReference type="ARBA" id="ARBA00022676"/>
    </source>
</evidence>
<feature type="transmembrane region" description="Helical" evidence="8">
    <location>
        <begin position="287"/>
        <end position="305"/>
    </location>
</feature>
<reference evidence="9 10" key="1">
    <citation type="submission" date="2020-08" db="EMBL/GenBank/DDBJ databases">
        <title>Genomic Encyclopedia of Type Strains, Phase IV (KMG-V): Genome sequencing to study the core and pangenomes of soil and plant-associated prokaryotes.</title>
        <authorList>
            <person name="Whitman W."/>
        </authorList>
    </citation>
    <scope>NUCLEOTIDE SEQUENCE [LARGE SCALE GENOMIC DNA]</scope>
    <source>
        <strain evidence="9 10">M8US30</strain>
    </source>
</reference>
<accession>A0A7W8JAE9</accession>
<evidence type="ECO:0000256" key="1">
    <source>
        <dbReference type="ARBA" id="ARBA00004651"/>
    </source>
</evidence>
<evidence type="ECO:0000256" key="7">
    <source>
        <dbReference type="ARBA" id="ARBA00023136"/>
    </source>
</evidence>
<dbReference type="EMBL" id="JACHDZ010000006">
    <property type="protein sequence ID" value="MBB5345653.1"/>
    <property type="molecule type" value="Genomic_DNA"/>
</dbReference>
<protein>
    <submittedName>
        <fullName evidence="9">4-amino-4-deoxy-L-arabinose transferase-like glycosyltransferase</fullName>
    </submittedName>
</protein>
<evidence type="ECO:0000256" key="2">
    <source>
        <dbReference type="ARBA" id="ARBA00022475"/>
    </source>
</evidence>
<organism evidence="9 10">
    <name type="scientific">Tunturiibacter lichenicola</name>
    <dbReference type="NCBI Taxonomy" id="2051959"/>
    <lineage>
        <taxon>Bacteria</taxon>
        <taxon>Pseudomonadati</taxon>
        <taxon>Acidobacteriota</taxon>
        <taxon>Terriglobia</taxon>
        <taxon>Terriglobales</taxon>
        <taxon>Acidobacteriaceae</taxon>
        <taxon>Tunturiibacter</taxon>
    </lineage>
</organism>
<feature type="transmembrane region" description="Helical" evidence="8">
    <location>
        <begin position="138"/>
        <end position="155"/>
    </location>
</feature>
<keyword evidence="6 8" id="KW-1133">Transmembrane helix</keyword>
<dbReference type="InterPro" id="IPR050297">
    <property type="entry name" value="LipidA_mod_glycosyltrf_83"/>
</dbReference>
<keyword evidence="7 8" id="KW-0472">Membrane</keyword>
<feature type="transmembrane region" description="Helical" evidence="8">
    <location>
        <begin position="409"/>
        <end position="426"/>
    </location>
</feature>
<evidence type="ECO:0000256" key="8">
    <source>
        <dbReference type="SAM" id="Phobius"/>
    </source>
</evidence>